<evidence type="ECO:0000313" key="2">
    <source>
        <dbReference type="Proteomes" id="UP001162992"/>
    </source>
</evidence>
<organism evidence="1 2">
    <name type="scientific">Diphasiastrum complanatum</name>
    <name type="common">Issler's clubmoss</name>
    <name type="synonym">Lycopodium complanatum</name>
    <dbReference type="NCBI Taxonomy" id="34168"/>
    <lineage>
        <taxon>Eukaryota</taxon>
        <taxon>Viridiplantae</taxon>
        <taxon>Streptophyta</taxon>
        <taxon>Embryophyta</taxon>
        <taxon>Tracheophyta</taxon>
        <taxon>Lycopodiopsida</taxon>
        <taxon>Lycopodiales</taxon>
        <taxon>Lycopodiaceae</taxon>
        <taxon>Lycopodioideae</taxon>
        <taxon>Diphasiastrum</taxon>
    </lineage>
</organism>
<protein>
    <submittedName>
        <fullName evidence="1">Uncharacterized protein</fullName>
    </submittedName>
</protein>
<comment type="caution">
    <text evidence="1">The sequence shown here is derived from an EMBL/GenBank/DDBJ whole genome shotgun (WGS) entry which is preliminary data.</text>
</comment>
<dbReference type="EMBL" id="CM055101">
    <property type="protein sequence ID" value="KAJ7540901.1"/>
    <property type="molecule type" value="Genomic_DNA"/>
</dbReference>
<evidence type="ECO:0000313" key="1">
    <source>
        <dbReference type="EMBL" id="KAJ7540901.1"/>
    </source>
</evidence>
<gene>
    <name evidence="1" type="ORF">O6H91_10G035400</name>
</gene>
<accession>A0ACC2CG03</accession>
<keyword evidence="2" id="KW-1185">Reference proteome</keyword>
<dbReference type="Proteomes" id="UP001162992">
    <property type="component" value="Chromosome 10"/>
</dbReference>
<sequence>MDTENQSPTFPFDVSGPGADRLRLAVKAKLTEFLEIYTDDVLAEYVVVLVGHGKQQAQATADLEAFLGDQTESFVAWLWDHLTANKQLYVADTPSVDTFECEAGGEKQSLLKPQPELELISHLAGQEVSEMQTKNSKVQSRHASSRFTNVFKDPSTSSRREKEKDSQEKDSRQDDLVHGIFKSGEIKTGHNQQKRRRSPEPWSRRARGCTDEKERSKKELVPLHVRATRRLLESAVRDAVAPAVNGPRKHEFKRLRSIVAAESDRPSSLVESVGMQHASRSRATIFKHGAKISPAVIVALKAAAAAAEDVNSYNKKNKARFLSNVWDRLGTKISECPTVQEEAVEVGDRQEVIGVDQALPNEESSEVEEGMISDGPDDSPINDRHEWTSMGKGSSGGSTPEEDACLPNDDIAPLDDDTMHFDEVGSTPSDALLGGSNVFEWQTSADMIRHGYDVDVVVDDIEAITEAPAHAIQRYEVQSYIAEETLQRAQEEATAPPYRYTSNFEQDELEDQQQKPPSSSGRLSNSQKTVPSHANLSSFKNANKQMVVAHSTAQADMDAQKETRLLRTDDIEPPEIDVSEMRKRMRQVELEMTKLRARQAEVTKEVQKVTAPPPPPPIPPPPGAKSSSQPSEEDDVDARSVFVTNVHFAATKDVISSHFANCGDVVRVTMLTDGATGMPKGSAYVEFSSKDGVEKAVKLNESNLLSRLLKVVRKEVAFPETSPVIRPALLHPLRLAVRPVVRGTFFRRPPILMRPSRVLRPFPSGQRLQWKRETSLSSPHGYPSAPYFDGPGGSFMPSVNGYRSAGGPIRHKRSLSYVRGTSGPTCDTAVNVEEQKAG</sequence>
<reference evidence="2" key="1">
    <citation type="journal article" date="2024" name="Proc. Natl. Acad. Sci. U.S.A.">
        <title>Extraordinary preservation of gene collinearity over three hundred million years revealed in homosporous lycophytes.</title>
        <authorList>
            <person name="Li C."/>
            <person name="Wickell D."/>
            <person name="Kuo L.Y."/>
            <person name="Chen X."/>
            <person name="Nie B."/>
            <person name="Liao X."/>
            <person name="Peng D."/>
            <person name="Ji J."/>
            <person name="Jenkins J."/>
            <person name="Williams M."/>
            <person name="Shu S."/>
            <person name="Plott C."/>
            <person name="Barry K."/>
            <person name="Rajasekar S."/>
            <person name="Grimwood J."/>
            <person name="Han X."/>
            <person name="Sun S."/>
            <person name="Hou Z."/>
            <person name="He W."/>
            <person name="Dai G."/>
            <person name="Sun C."/>
            <person name="Schmutz J."/>
            <person name="Leebens-Mack J.H."/>
            <person name="Li F.W."/>
            <person name="Wang L."/>
        </authorList>
    </citation>
    <scope>NUCLEOTIDE SEQUENCE [LARGE SCALE GENOMIC DNA]</scope>
    <source>
        <strain evidence="2">cv. PW_Plant_1</strain>
    </source>
</reference>
<proteinExistence type="predicted"/>
<name>A0ACC2CG03_DIPCM</name>